<feature type="transmembrane region" description="Helical" evidence="9">
    <location>
        <begin position="96"/>
        <end position="115"/>
    </location>
</feature>
<feature type="transmembrane region" description="Helical" evidence="9">
    <location>
        <begin position="73"/>
        <end position="91"/>
    </location>
</feature>
<reference evidence="12" key="1">
    <citation type="submission" date="2013-12" db="EMBL/GenBank/DDBJ databases">
        <title>The Genome Sequence of Aphanomyces invadans NJM9701.</title>
        <authorList>
            <consortium name="The Broad Institute Genomics Platform"/>
            <person name="Russ C."/>
            <person name="Tyler B."/>
            <person name="van West P."/>
            <person name="Dieguez-Uribeondo J."/>
            <person name="Young S.K."/>
            <person name="Zeng Q."/>
            <person name="Gargeya S."/>
            <person name="Fitzgerald M."/>
            <person name="Abouelleil A."/>
            <person name="Alvarado L."/>
            <person name="Chapman S.B."/>
            <person name="Gainer-Dewar J."/>
            <person name="Goldberg J."/>
            <person name="Griggs A."/>
            <person name="Gujja S."/>
            <person name="Hansen M."/>
            <person name="Howarth C."/>
            <person name="Imamovic A."/>
            <person name="Ireland A."/>
            <person name="Larimer J."/>
            <person name="McCowan C."/>
            <person name="Murphy C."/>
            <person name="Pearson M."/>
            <person name="Poon T.W."/>
            <person name="Priest M."/>
            <person name="Roberts A."/>
            <person name="Saif S."/>
            <person name="Shea T."/>
            <person name="Sykes S."/>
            <person name="Wortman J."/>
            <person name="Nusbaum C."/>
            <person name="Birren B."/>
        </authorList>
    </citation>
    <scope>NUCLEOTIDE SEQUENCE [LARGE SCALE GENOMIC DNA]</scope>
    <source>
        <strain evidence="12">NJM9701</strain>
    </source>
</reference>
<dbReference type="FunFam" id="3.40.50.300:FF:000287">
    <property type="entry name" value="Multidrug ABC transporter ATP-binding protein"/>
    <property type="match status" value="1"/>
</dbReference>
<evidence type="ECO:0000256" key="6">
    <source>
        <dbReference type="ARBA" id="ARBA00022989"/>
    </source>
</evidence>
<dbReference type="Gene3D" id="3.40.50.300">
    <property type="entry name" value="P-loop containing nucleotide triphosphate hydrolases"/>
    <property type="match status" value="1"/>
</dbReference>
<dbReference type="GO" id="GO:0005524">
    <property type="term" value="F:ATP binding"/>
    <property type="evidence" value="ECO:0007669"/>
    <property type="project" value="UniProtKB-KW"/>
</dbReference>
<dbReference type="InterPro" id="IPR027417">
    <property type="entry name" value="P-loop_NTPase"/>
</dbReference>
<dbReference type="CDD" id="cd18560">
    <property type="entry name" value="ABC_6TM_ATM1_ABCB7_HMT1_ABCB6"/>
    <property type="match status" value="1"/>
</dbReference>
<sequence length="799" mass="88718">MSATKGEQRPLLTPTKKNVWRQGGSTPTTKLGWLANTLLVIVGVDVVVMLSQIPQLSLVWFIETELPAWHYEQLPILLTIAKAIVLVIAVFSPYAVLLGLLVIMTILVVLANDAFTLDGMTQQEVEAQGVQTANLFNILPLMFSVLEGVLLIQAYWKQKRRAAELANSLLTQDLEASQSTSAAEAATSPSSEGNGISLVKMLMVLRPYFWPHGLNNRIRAMSTYCFLATSKVLNLYAPMFMASSTNALIAKDYTGALRAVTLYAASILACRVLDELKSVVYLKVKQTAYVEIATMTYEHLHSLSLDWHLKKKLGDVLRSMDRGVESANSVVSYMFLYLLPTILEAVVVMIIFATHFQLASLSFVAFLALVLYAYVTIMLTLWRKKFRQESTKHDNEYHDKATDALINFETIKYFTNERHEINSYSSSIQKYQSNSVAVQASLSVLNVSQSTVIQATSLACLALAIPHVIREDGRGVDIGGFIAISVYLNNLFSPLYFLGSLYNMMINAIVDMQKLSELLNVDPDIVDRPNAPKLSLDYEAHRNGITVEFQNVSFDYPDQVEGSGLKNVNFVIPAGTTTAIVGETGAGKTTVSRLLFRFYDTTKGHILINNQDVAAVTQQSLRKAIGIVPQDTVLFNQSVLYNIQYGNMESSFDQVVEAAKKAKIYDFIMQLPLKWDTMVGERGLKLSGGEKQRVAIARTLLKNPPFVILDEATSALDTVTESEIQQALTRLQTNRTMLVIAHRLSTIRHASQIIVLGKGSVLESGTHDNLMKANGKYASMWKAQLESQKEMDDRADKED</sequence>
<keyword evidence="4" id="KW-0547">Nucleotide-binding</keyword>
<feature type="transmembrane region" description="Helical" evidence="9">
    <location>
        <begin position="135"/>
        <end position="156"/>
    </location>
</feature>
<evidence type="ECO:0000256" key="1">
    <source>
        <dbReference type="ARBA" id="ARBA00004141"/>
    </source>
</evidence>
<dbReference type="AlphaFoldDB" id="A0A024UX80"/>
<evidence type="ECO:0000256" key="4">
    <source>
        <dbReference type="ARBA" id="ARBA00022741"/>
    </source>
</evidence>
<dbReference type="PANTHER" id="PTHR24221">
    <property type="entry name" value="ATP-BINDING CASSETTE SUB-FAMILY B"/>
    <property type="match status" value="1"/>
</dbReference>
<keyword evidence="3 9" id="KW-0812">Transmembrane</keyword>
<dbReference type="SUPFAM" id="SSF52540">
    <property type="entry name" value="P-loop containing nucleoside triphosphate hydrolases"/>
    <property type="match status" value="1"/>
</dbReference>
<dbReference type="PROSITE" id="PS50929">
    <property type="entry name" value="ABC_TM1F"/>
    <property type="match status" value="1"/>
</dbReference>
<dbReference type="PANTHER" id="PTHR24221:SF503">
    <property type="entry name" value="MITOCHONDRIAL POTASSIUM CHANNEL ATP-BINDING SUBUNIT"/>
    <property type="match status" value="1"/>
</dbReference>
<evidence type="ECO:0000259" key="11">
    <source>
        <dbReference type="PROSITE" id="PS50929"/>
    </source>
</evidence>
<feature type="domain" description="ABC transporter" evidence="10">
    <location>
        <begin position="547"/>
        <end position="783"/>
    </location>
</feature>
<evidence type="ECO:0000256" key="9">
    <source>
        <dbReference type="SAM" id="Phobius"/>
    </source>
</evidence>
<dbReference type="VEuPathDB" id="FungiDB:H310_00828"/>
<feature type="transmembrane region" description="Helical" evidence="9">
    <location>
        <begin position="330"/>
        <end position="352"/>
    </location>
</feature>
<dbReference type="PROSITE" id="PS00211">
    <property type="entry name" value="ABC_TRANSPORTER_1"/>
    <property type="match status" value="1"/>
</dbReference>
<dbReference type="PROSITE" id="PS50893">
    <property type="entry name" value="ABC_TRANSPORTER_2"/>
    <property type="match status" value="1"/>
</dbReference>
<name>A0A024UX80_9STRA</name>
<dbReference type="InterPro" id="IPR003439">
    <property type="entry name" value="ABC_transporter-like_ATP-bd"/>
</dbReference>
<feature type="transmembrane region" description="Helical" evidence="9">
    <location>
        <begin position="358"/>
        <end position="382"/>
    </location>
</feature>
<dbReference type="SUPFAM" id="SSF90123">
    <property type="entry name" value="ABC transporter transmembrane region"/>
    <property type="match status" value="1"/>
</dbReference>
<dbReference type="InterPro" id="IPR011527">
    <property type="entry name" value="ABC1_TM_dom"/>
</dbReference>
<evidence type="ECO:0000259" key="10">
    <source>
        <dbReference type="PROSITE" id="PS50893"/>
    </source>
</evidence>
<keyword evidence="6 9" id="KW-1133">Transmembrane helix</keyword>
<dbReference type="SMART" id="SM00382">
    <property type="entry name" value="AAA"/>
    <property type="match status" value="1"/>
</dbReference>
<proteinExistence type="inferred from homology"/>
<dbReference type="EMBL" id="KI913952">
    <property type="protein sequence ID" value="ETW10562.1"/>
    <property type="molecule type" value="Genomic_DNA"/>
</dbReference>
<dbReference type="GO" id="GO:0016887">
    <property type="term" value="F:ATP hydrolysis activity"/>
    <property type="evidence" value="ECO:0007669"/>
    <property type="project" value="InterPro"/>
</dbReference>
<keyword evidence="7 9" id="KW-0472">Membrane</keyword>
<dbReference type="InterPro" id="IPR017871">
    <property type="entry name" value="ABC_transporter-like_CS"/>
</dbReference>
<gene>
    <name evidence="12" type="ORF">H310_00828</name>
</gene>
<dbReference type="RefSeq" id="XP_008861973.1">
    <property type="nucleotide sequence ID" value="XM_008863751.1"/>
</dbReference>
<dbReference type="InterPro" id="IPR039421">
    <property type="entry name" value="Type_1_exporter"/>
</dbReference>
<keyword evidence="2" id="KW-0813">Transport</keyword>
<organism evidence="12">
    <name type="scientific">Aphanomyces invadans</name>
    <dbReference type="NCBI Taxonomy" id="157072"/>
    <lineage>
        <taxon>Eukaryota</taxon>
        <taxon>Sar</taxon>
        <taxon>Stramenopiles</taxon>
        <taxon>Oomycota</taxon>
        <taxon>Saprolegniomycetes</taxon>
        <taxon>Saprolegniales</taxon>
        <taxon>Verrucalvaceae</taxon>
        <taxon>Aphanomyces</taxon>
    </lineage>
</organism>
<feature type="transmembrane region" description="Helical" evidence="9">
    <location>
        <begin position="31"/>
        <end position="53"/>
    </location>
</feature>
<dbReference type="eggNOG" id="KOG0056">
    <property type="taxonomic scope" value="Eukaryota"/>
</dbReference>
<dbReference type="InterPro" id="IPR003593">
    <property type="entry name" value="AAA+_ATPase"/>
</dbReference>
<dbReference type="Pfam" id="PF00664">
    <property type="entry name" value="ABC_membrane"/>
    <property type="match status" value="1"/>
</dbReference>
<evidence type="ECO:0000313" key="12">
    <source>
        <dbReference type="EMBL" id="ETW10562.1"/>
    </source>
</evidence>
<comment type="subcellular location">
    <subcellularLocation>
        <location evidence="1">Membrane</location>
        <topology evidence="1">Multi-pass membrane protein</topology>
    </subcellularLocation>
</comment>
<evidence type="ECO:0000256" key="3">
    <source>
        <dbReference type="ARBA" id="ARBA00022692"/>
    </source>
</evidence>
<comment type="similarity">
    <text evidence="8">Belongs to the ABC transporter superfamily. ABCB family. Heavy Metal importer (TC 3.A.1.210) subfamily.</text>
</comment>
<dbReference type="OrthoDB" id="6500128at2759"/>
<keyword evidence="5" id="KW-0067">ATP-binding</keyword>
<feature type="domain" description="ABC transmembrane type-1" evidence="11">
    <location>
        <begin position="225"/>
        <end position="507"/>
    </location>
</feature>
<dbReference type="GO" id="GO:0016020">
    <property type="term" value="C:membrane"/>
    <property type="evidence" value="ECO:0007669"/>
    <property type="project" value="UniProtKB-SubCell"/>
</dbReference>
<dbReference type="Pfam" id="PF00005">
    <property type="entry name" value="ABC_tran"/>
    <property type="match status" value="1"/>
</dbReference>
<accession>A0A024UX80</accession>
<dbReference type="GO" id="GO:0140359">
    <property type="term" value="F:ABC-type transporter activity"/>
    <property type="evidence" value="ECO:0007669"/>
    <property type="project" value="InterPro"/>
</dbReference>
<protein>
    <submittedName>
        <fullName evidence="12">Uncharacterized protein</fullName>
    </submittedName>
</protein>
<dbReference type="Gene3D" id="1.20.1560.10">
    <property type="entry name" value="ABC transporter type 1, transmembrane domain"/>
    <property type="match status" value="1"/>
</dbReference>
<evidence type="ECO:0000256" key="2">
    <source>
        <dbReference type="ARBA" id="ARBA00022448"/>
    </source>
</evidence>
<dbReference type="InterPro" id="IPR036640">
    <property type="entry name" value="ABC1_TM_sf"/>
</dbReference>
<evidence type="ECO:0000256" key="7">
    <source>
        <dbReference type="ARBA" id="ARBA00023136"/>
    </source>
</evidence>
<dbReference type="GeneID" id="20077878"/>
<evidence type="ECO:0000256" key="5">
    <source>
        <dbReference type="ARBA" id="ARBA00022840"/>
    </source>
</evidence>
<dbReference type="STRING" id="157072.A0A024UX80"/>
<evidence type="ECO:0000256" key="8">
    <source>
        <dbReference type="ARBA" id="ARBA00024363"/>
    </source>
</evidence>